<evidence type="ECO:0000313" key="4">
    <source>
        <dbReference type="Proteomes" id="UP000595897"/>
    </source>
</evidence>
<feature type="compositionally biased region" description="Low complexity" evidence="1">
    <location>
        <begin position="1369"/>
        <end position="1378"/>
    </location>
</feature>
<dbReference type="InterPro" id="IPR051918">
    <property type="entry name" value="STPP_CPPED1"/>
</dbReference>
<dbReference type="Gene3D" id="2.60.40.1080">
    <property type="match status" value="1"/>
</dbReference>
<dbReference type="InterPro" id="IPR008964">
    <property type="entry name" value="Invasin/intimin_cell_adhesion"/>
</dbReference>
<evidence type="ECO:0000256" key="1">
    <source>
        <dbReference type="SAM" id="MobiDB-lite"/>
    </source>
</evidence>
<dbReference type="KEGG" id="ahb:bsdtb5_19140"/>
<proteinExistence type="predicted"/>
<dbReference type="InterPro" id="IPR036116">
    <property type="entry name" value="FN3_sf"/>
</dbReference>
<dbReference type="PROSITE" id="PS50853">
    <property type="entry name" value="FN3"/>
    <property type="match status" value="1"/>
</dbReference>
<evidence type="ECO:0000259" key="2">
    <source>
        <dbReference type="PROSITE" id="PS50853"/>
    </source>
</evidence>
<dbReference type="PANTHER" id="PTHR43143">
    <property type="entry name" value="METALLOPHOSPHOESTERASE, CALCINEURIN SUPERFAMILY"/>
    <property type="match status" value="1"/>
</dbReference>
<feature type="region of interest" description="Disordered" evidence="1">
    <location>
        <begin position="1351"/>
        <end position="1392"/>
    </location>
</feature>
<dbReference type="SUPFAM" id="SSF56300">
    <property type="entry name" value="Metallo-dependent phosphatases"/>
    <property type="match status" value="1"/>
</dbReference>
<dbReference type="InterPro" id="IPR004843">
    <property type="entry name" value="Calcineurin-like_PHP"/>
</dbReference>
<accession>A0A7R7ID37</accession>
<dbReference type="InterPro" id="IPR013783">
    <property type="entry name" value="Ig-like_fold"/>
</dbReference>
<dbReference type="RefSeq" id="WP_271715825.1">
    <property type="nucleotide sequence ID" value="NZ_AP024169.1"/>
</dbReference>
<dbReference type="GO" id="GO:0016787">
    <property type="term" value="F:hydrolase activity"/>
    <property type="evidence" value="ECO:0007669"/>
    <property type="project" value="InterPro"/>
</dbReference>
<dbReference type="InterPro" id="IPR003961">
    <property type="entry name" value="FN3_dom"/>
</dbReference>
<name>A0A7R7ID37_9FIRM</name>
<dbReference type="SUPFAM" id="SSF49265">
    <property type="entry name" value="Fibronectin type III"/>
    <property type="match status" value="1"/>
</dbReference>
<dbReference type="SUPFAM" id="SSF49373">
    <property type="entry name" value="Invasin/intimin cell-adhesion fragments"/>
    <property type="match status" value="1"/>
</dbReference>
<feature type="compositionally biased region" description="Pro residues" evidence="1">
    <location>
        <begin position="1359"/>
        <end position="1368"/>
    </location>
</feature>
<dbReference type="CDD" id="cd00063">
    <property type="entry name" value="FN3"/>
    <property type="match status" value="1"/>
</dbReference>
<dbReference type="Gene3D" id="3.60.21.10">
    <property type="match status" value="1"/>
</dbReference>
<protein>
    <recommendedName>
        <fullName evidence="2">Fibronectin type-III domain-containing protein</fullName>
    </recommendedName>
</protein>
<sequence length="1640" mass="181920">MLKGYQSKGKRTIATILSGVIVIGTTFSNDSIVNANAKMIQNAILSNSSIGGNLYTSNSNQLERILNNITTNESMTNTQAQAVTGPAITTKATGLFLTEIYSNTQANSGDSTSISKGSTIIENDPMEYIELYNSTNEDIKFNEDYSIKSVTGTAITMNTLSVDSFTGGNVIIPKNSAVLLWIYNPSTTSNQLAMKEEDFRSAHHVDANTPIYILKGFDGIHTSGALDVIDKNGVSVSRYQYTDADLEKGKSVHLRVSSIGSTMIAYKQKADPTAGVIEEEQLTYTNENVKDTIAPQLSIESISDKIQLGDSIPVLLKSNEKLKSSEISYSNVVSGVEKTASKVAMVYVGESNGVYTYQGSVTPDQLGEYHIRVSGTDEAGNISTLPADKNGYIVTVNIKDTKNAPILTCLDDSITSINEGEELNIHYSYQDDMGMQKITIYYKTSSATEYKSIDTTSFRILGKYFAMIPANELLNQDYVEYYLEGYNLYRSVKTPIKKIKINKVDDFTGIRTNLTEGQSLAGNILITAKDKKDKNVSIEIDDTKMKKVNLLEKGAFFTFSFTGNDSYYKNGVSVGNKILSYIAKWSNVMQSKAIFVDQSNFNYREDGSCEITISVWAGTQGSAFEIGNDKNNDDYKATGFHLVLTDGTVLNPDNGIDPNVVQKMGDSKGMIERLDIHYTVPADKVDALGYVWDTTLEKDGLHNVTIKSATETKKIQVRVDNTAPVITTSIHKNEKLNNECTALISLSDDTGINENETKVYLNGEILKAPYTFQGSDLIEGKNMLVVKAMDLNGNEGVQSIAFTYNNGKLVVSNMTQTGSKKDSIHLKAMLGENVKDNTKVTFYEGKSLEIGDEINVLQGSGDNTGSSVPGALGTVTTKDGAYPYQIYEMKAEGDPSDILQVKISAKASYNKPIQLYVYNVSKNGWELLKTIDEDNVKKAEFTLENHVQNNIAKVLVQARGNETIPSIEPADDKTIKNNYVWDGTGIPEQYDFSFAWITDTQYYTETWNDSFDTMNRWIVSQMNQQKIKYAIHTGDLVDEFEQSYQWECVDKNMKIFEDAGLPYGVLPGNHDVAAGNELYEYYLKYFSENRFKDSPVYGGSYKNNLGHYDLLTIDGEEMIVLYMGWDLYNSEVEWMNRILQKYSDRKAIICLHRYVDQKGKLDYTGDLVQKEVVAKNSNVFAVLDGHYHGAAINVTAFDDNHDGIKERTVYQICTDYQSADKGGSGYVKMLYFDLANNKIYMNSYSKELNDYNFFDKSKLSSYAPGVVEADLDIYELNVDFNNVEHSLVTTSMDATLYTNNAIGSTDSANGSAEIEWSGLVKDSKYGWYTAIKNNENLITRGDVSEFVFMPTVEPEPTKPDPTPTPSTPDPSSYQPTSTIPTNKSTDQEKLKPNYNVPHGLTAIYGKTLADVTLPAGFSFEEVASTLVGDVGIHKFKVTYTPSDTTKYKVVTGIEVEVTVNKAKGTFLLPKESNITKTYGDKAFRLKAQVTGEGQISYKSDNTKVAKVNKEGNIIIKGCGKAVITMNTDETNNYTSASKTITLRVKPQKAILSDITMRNEETIHIAWNKDNNVSGYEITYATNNDFSKGKKTIDVKESKTASKSISNLTKGKTYFVKIRSYKIVDGKKLYGKYSDVKKIKL</sequence>
<dbReference type="Proteomes" id="UP000595897">
    <property type="component" value="Chromosome"/>
</dbReference>
<keyword evidence="4" id="KW-1185">Reference proteome</keyword>
<organism evidence="3 4">
    <name type="scientific">Anaeromicropila herbilytica</name>
    <dbReference type="NCBI Taxonomy" id="2785025"/>
    <lineage>
        <taxon>Bacteria</taxon>
        <taxon>Bacillati</taxon>
        <taxon>Bacillota</taxon>
        <taxon>Clostridia</taxon>
        <taxon>Lachnospirales</taxon>
        <taxon>Lachnospiraceae</taxon>
        <taxon>Anaeromicropila</taxon>
    </lineage>
</organism>
<reference evidence="3 4" key="1">
    <citation type="submission" date="2020-11" db="EMBL/GenBank/DDBJ databases">
        <title>Draft genome sequencing of a Lachnospiraceae strain isolated from anoxic soil subjected to BSD treatment.</title>
        <authorList>
            <person name="Uek A."/>
            <person name="Tonouchi A."/>
        </authorList>
    </citation>
    <scope>NUCLEOTIDE SEQUENCE [LARGE SCALE GENOMIC DNA]</scope>
    <source>
        <strain evidence="3 4">TB5</strain>
    </source>
</reference>
<gene>
    <name evidence="3" type="ORF">bsdtb5_19140</name>
</gene>
<feature type="domain" description="Fibronectin type-III" evidence="2">
    <location>
        <begin position="1545"/>
        <end position="1640"/>
    </location>
</feature>
<dbReference type="Gene3D" id="2.60.40.10">
    <property type="entry name" value="Immunoglobulins"/>
    <property type="match status" value="1"/>
</dbReference>
<dbReference type="PANTHER" id="PTHR43143:SF5">
    <property type="entry name" value="SECRETED PROTEIN"/>
    <property type="match status" value="1"/>
</dbReference>
<evidence type="ECO:0000313" key="3">
    <source>
        <dbReference type="EMBL" id="BCN30619.1"/>
    </source>
</evidence>
<dbReference type="EMBL" id="AP024169">
    <property type="protein sequence ID" value="BCN30619.1"/>
    <property type="molecule type" value="Genomic_DNA"/>
</dbReference>
<dbReference type="InterPro" id="IPR029052">
    <property type="entry name" value="Metallo-depent_PP-like"/>
</dbReference>
<dbReference type="Pfam" id="PF00149">
    <property type="entry name" value="Metallophos"/>
    <property type="match status" value="1"/>
</dbReference>